<dbReference type="OrthoDB" id="4485313at2"/>
<evidence type="ECO:0000313" key="2">
    <source>
        <dbReference type="Proteomes" id="UP000293781"/>
    </source>
</evidence>
<reference evidence="1 2" key="1">
    <citation type="submission" date="2019-02" db="EMBL/GenBank/DDBJ databases">
        <title>Sequencing the genomes of 1000 actinobacteria strains.</title>
        <authorList>
            <person name="Klenk H.-P."/>
        </authorList>
    </citation>
    <scope>NUCLEOTIDE SEQUENCE [LARGE SCALE GENOMIC DNA]</scope>
    <source>
        <strain evidence="1 2">DSM 45888</strain>
    </source>
</reference>
<dbReference type="Proteomes" id="UP000293781">
    <property type="component" value="Unassembled WGS sequence"/>
</dbReference>
<comment type="caution">
    <text evidence="1">The sequence shown here is derived from an EMBL/GenBank/DDBJ whole genome shotgun (WGS) entry which is preliminary data.</text>
</comment>
<evidence type="ECO:0000313" key="1">
    <source>
        <dbReference type="EMBL" id="RZT77843.1"/>
    </source>
</evidence>
<name>A0A4Q7UEP5_9ACTN</name>
<dbReference type="RefSeq" id="WP_130400434.1">
    <property type="nucleotide sequence ID" value="NZ_SHKK01000001.1"/>
</dbReference>
<accession>A0A4Q7UEP5</accession>
<dbReference type="AlphaFoldDB" id="A0A4Q7UEP5"/>
<keyword evidence="2" id="KW-1185">Reference proteome</keyword>
<proteinExistence type="predicted"/>
<dbReference type="EMBL" id="SHKK01000001">
    <property type="protein sequence ID" value="RZT77843.1"/>
    <property type="molecule type" value="Genomic_DNA"/>
</dbReference>
<organism evidence="1 2">
    <name type="scientific">Micromonospora violae</name>
    <dbReference type="NCBI Taxonomy" id="1278207"/>
    <lineage>
        <taxon>Bacteria</taxon>
        <taxon>Bacillati</taxon>
        <taxon>Actinomycetota</taxon>
        <taxon>Actinomycetes</taxon>
        <taxon>Micromonosporales</taxon>
        <taxon>Micromonosporaceae</taxon>
        <taxon>Micromonospora</taxon>
    </lineage>
</organism>
<gene>
    <name evidence="1" type="ORF">EV382_1009</name>
</gene>
<protein>
    <submittedName>
        <fullName evidence="1">Uncharacterized protein</fullName>
    </submittedName>
</protein>
<sequence length="155" mass="17293">MATRLGSINATPMLERCLITIIGAEFDVFDHPETTAQPVCWAGTEQIHLFSEISSGYRAHVTVEAWDGPAPAETDEWEAHGRAELRSTSGTLCISALDERLLTPPLPIGEPGPYTVDVRVIGRHRLRTLYGRDAWYANEPPTGVERFRVRVWPQP</sequence>